<proteinExistence type="inferred from homology"/>
<dbReference type="InterPro" id="IPR016439">
    <property type="entry name" value="Lag1/Lac1-like"/>
</dbReference>
<comment type="similarity">
    <text evidence="2">Belongs to the sphingosine N-acyltransferase family.</text>
</comment>
<comment type="subcellular location">
    <subcellularLocation>
        <location evidence="1">Membrane</location>
        <topology evidence="1">Multi-pass membrane protein</topology>
    </subcellularLocation>
</comment>
<evidence type="ECO:0000256" key="6">
    <source>
        <dbReference type="PROSITE-ProRule" id="PRU00205"/>
    </source>
</evidence>
<dbReference type="GO" id="GO:0016020">
    <property type="term" value="C:membrane"/>
    <property type="evidence" value="ECO:0007669"/>
    <property type="project" value="UniProtKB-SubCell"/>
</dbReference>
<dbReference type="PANTHER" id="PTHR12560">
    <property type="entry name" value="LONGEVITY ASSURANCE FACTOR 1 LAG1"/>
    <property type="match status" value="1"/>
</dbReference>
<name>A0A6A7BSH5_9PEZI</name>
<feature type="region of interest" description="Disordered" evidence="7">
    <location>
        <begin position="344"/>
        <end position="365"/>
    </location>
</feature>
<dbReference type="GO" id="GO:0050291">
    <property type="term" value="F:sphingosine N-acyltransferase activity"/>
    <property type="evidence" value="ECO:0007669"/>
    <property type="project" value="InterPro"/>
</dbReference>
<evidence type="ECO:0000256" key="5">
    <source>
        <dbReference type="ARBA" id="ARBA00023136"/>
    </source>
</evidence>
<feature type="transmembrane region" description="Helical" evidence="8">
    <location>
        <begin position="101"/>
        <end position="119"/>
    </location>
</feature>
<dbReference type="InterPro" id="IPR006634">
    <property type="entry name" value="TLC-dom"/>
</dbReference>
<dbReference type="Proteomes" id="UP000799421">
    <property type="component" value="Unassembled WGS sequence"/>
</dbReference>
<feature type="domain" description="TLC" evidence="9">
    <location>
        <begin position="92"/>
        <end position="340"/>
    </location>
</feature>
<keyword evidence="4 8" id="KW-1133">Transmembrane helix</keyword>
<gene>
    <name evidence="10" type="ORF">K470DRAFT_260570</name>
</gene>
<feature type="transmembrane region" description="Helical" evidence="8">
    <location>
        <begin position="12"/>
        <end position="31"/>
    </location>
</feature>
<dbReference type="PROSITE" id="PS50922">
    <property type="entry name" value="TLC"/>
    <property type="match status" value="1"/>
</dbReference>
<dbReference type="Pfam" id="PF03798">
    <property type="entry name" value="TRAM_LAG1_CLN8"/>
    <property type="match status" value="1"/>
</dbReference>
<evidence type="ECO:0000313" key="11">
    <source>
        <dbReference type="Proteomes" id="UP000799421"/>
    </source>
</evidence>
<dbReference type="AlphaFoldDB" id="A0A6A7BSH5"/>
<evidence type="ECO:0000256" key="3">
    <source>
        <dbReference type="ARBA" id="ARBA00022692"/>
    </source>
</evidence>
<evidence type="ECO:0000256" key="8">
    <source>
        <dbReference type="SAM" id="Phobius"/>
    </source>
</evidence>
<dbReference type="EMBL" id="MU006032">
    <property type="protein sequence ID" value="KAF2857669.1"/>
    <property type="molecule type" value="Genomic_DNA"/>
</dbReference>
<keyword evidence="3 6" id="KW-0812">Transmembrane</keyword>
<evidence type="ECO:0000313" key="10">
    <source>
        <dbReference type="EMBL" id="KAF2857669.1"/>
    </source>
</evidence>
<keyword evidence="5 6" id="KW-0472">Membrane</keyword>
<sequence length="460" mass="52542">MLRRLLVHHQLSLSLNLMLVGTLFYVLIPSLRSWLRAFAQLSYADAVGGFSPGPRDLYLVCSFIVIFTAVRAFCLDYVLIPLAVRCYVRTRKARLRFAEQGYMMVYYLLYWSWGLHLFIQNTPPEVHDINSLLISIWTGYPRLYMSQGVKLYYLSQFAFWIQQFAVLHIESRRKDHMQMLLHHVITAALIAGSHSYRQWRAGNAILVCMDIVDFIFPLAKCLKYMELQNACDVAFGFFVLAWVSSRHIAYNAICYSVYSQVSNVVMPYGTYSTRTGAQLSTEGGHEITANLLQPFLYPESETVSFNASIRFFFLALLLALQGITIAWFIMICRVVVRVLHGKGAEEPRSDGEDEEEELEIDGKDGSVNVDKIERDEVEAAQPLDHAFGPALSRQDKRRFIEVESSSEEIVTSSSRISGTRKKPKGISSSLNLGEHKTILNRIGCLSEEQLAREREKREEK</sequence>
<reference evidence="10" key="1">
    <citation type="journal article" date="2020" name="Stud. Mycol.">
        <title>101 Dothideomycetes genomes: a test case for predicting lifestyles and emergence of pathogens.</title>
        <authorList>
            <person name="Haridas S."/>
            <person name="Albert R."/>
            <person name="Binder M."/>
            <person name="Bloem J."/>
            <person name="Labutti K."/>
            <person name="Salamov A."/>
            <person name="Andreopoulos B."/>
            <person name="Baker S."/>
            <person name="Barry K."/>
            <person name="Bills G."/>
            <person name="Bluhm B."/>
            <person name="Cannon C."/>
            <person name="Castanera R."/>
            <person name="Culley D."/>
            <person name="Daum C."/>
            <person name="Ezra D."/>
            <person name="Gonzalez J."/>
            <person name="Henrissat B."/>
            <person name="Kuo A."/>
            <person name="Liang C."/>
            <person name="Lipzen A."/>
            <person name="Lutzoni F."/>
            <person name="Magnuson J."/>
            <person name="Mondo S."/>
            <person name="Nolan M."/>
            <person name="Ohm R."/>
            <person name="Pangilinan J."/>
            <person name="Park H.-J."/>
            <person name="Ramirez L."/>
            <person name="Alfaro M."/>
            <person name="Sun H."/>
            <person name="Tritt A."/>
            <person name="Yoshinaga Y."/>
            <person name="Zwiers L.-H."/>
            <person name="Turgeon B."/>
            <person name="Goodwin S."/>
            <person name="Spatafora J."/>
            <person name="Crous P."/>
            <person name="Grigoriev I."/>
        </authorList>
    </citation>
    <scope>NUCLEOTIDE SEQUENCE</scope>
    <source>
        <strain evidence="10">CBS 480.64</strain>
    </source>
</reference>
<organism evidence="10 11">
    <name type="scientific">Piedraia hortae CBS 480.64</name>
    <dbReference type="NCBI Taxonomy" id="1314780"/>
    <lineage>
        <taxon>Eukaryota</taxon>
        <taxon>Fungi</taxon>
        <taxon>Dikarya</taxon>
        <taxon>Ascomycota</taxon>
        <taxon>Pezizomycotina</taxon>
        <taxon>Dothideomycetes</taxon>
        <taxon>Dothideomycetidae</taxon>
        <taxon>Capnodiales</taxon>
        <taxon>Piedraiaceae</taxon>
        <taxon>Piedraia</taxon>
    </lineage>
</organism>
<accession>A0A6A7BSH5</accession>
<evidence type="ECO:0000256" key="4">
    <source>
        <dbReference type="ARBA" id="ARBA00022989"/>
    </source>
</evidence>
<feature type="transmembrane region" description="Helical" evidence="8">
    <location>
        <begin position="57"/>
        <end position="80"/>
    </location>
</feature>
<evidence type="ECO:0000259" key="9">
    <source>
        <dbReference type="PROSITE" id="PS50922"/>
    </source>
</evidence>
<dbReference type="GO" id="GO:0046513">
    <property type="term" value="P:ceramide biosynthetic process"/>
    <property type="evidence" value="ECO:0007669"/>
    <property type="project" value="InterPro"/>
</dbReference>
<evidence type="ECO:0000256" key="7">
    <source>
        <dbReference type="SAM" id="MobiDB-lite"/>
    </source>
</evidence>
<keyword evidence="11" id="KW-1185">Reference proteome</keyword>
<evidence type="ECO:0000256" key="2">
    <source>
        <dbReference type="ARBA" id="ARBA00009808"/>
    </source>
</evidence>
<feature type="transmembrane region" description="Helical" evidence="8">
    <location>
        <begin position="151"/>
        <end position="167"/>
    </location>
</feature>
<dbReference type="OrthoDB" id="537032at2759"/>
<protein>
    <submittedName>
        <fullName evidence="10">Longevity assurance proteins LAG1/LAC1</fullName>
    </submittedName>
</protein>
<dbReference type="SMART" id="SM00724">
    <property type="entry name" value="TLC"/>
    <property type="match status" value="1"/>
</dbReference>
<evidence type="ECO:0000256" key="1">
    <source>
        <dbReference type="ARBA" id="ARBA00004141"/>
    </source>
</evidence>
<feature type="region of interest" description="Disordered" evidence="7">
    <location>
        <begin position="410"/>
        <end position="429"/>
    </location>
</feature>
<feature type="transmembrane region" description="Helical" evidence="8">
    <location>
        <begin position="311"/>
        <end position="336"/>
    </location>
</feature>
<dbReference type="PANTHER" id="PTHR12560:SF0">
    <property type="entry name" value="LD18904P"/>
    <property type="match status" value="1"/>
</dbReference>